<dbReference type="EMBL" id="LT670817">
    <property type="protein sequence ID" value="SHG20383.1"/>
    <property type="molecule type" value="Genomic_DNA"/>
</dbReference>
<accession>A0A1M5HWU8</accession>
<dbReference type="AlphaFoldDB" id="A0A1M5HWU8"/>
<dbReference type="Proteomes" id="UP000189796">
    <property type="component" value="Chromosome I"/>
</dbReference>
<gene>
    <name evidence="1" type="ORF">SAMN05443248_0680</name>
</gene>
<name>A0A1M5HWU8_9BRAD</name>
<evidence type="ECO:0000313" key="2">
    <source>
        <dbReference type="Proteomes" id="UP000189796"/>
    </source>
</evidence>
<evidence type="ECO:0000313" key="1">
    <source>
        <dbReference type="EMBL" id="SHG20383.1"/>
    </source>
</evidence>
<sequence>MRAEPIGRHSSRQLHIRWVLANARTHTPWRRGVNEVAVTVFFQLRRPVVMGPRFREDDIRGYPLASPFVHPLAALTLENRLRMRIDRVSQTSR</sequence>
<reference evidence="1 2" key="1">
    <citation type="submission" date="2016-11" db="EMBL/GenBank/DDBJ databases">
        <authorList>
            <person name="Jaros S."/>
            <person name="Januszkiewicz K."/>
            <person name="Wedrychowicz H."/>
        </authorList>
    </citation>
    <scope>NUCLEOTIDE SEQUENCE [LARGE SCALE GENOMIC DNA]</scope>
    <source>
        <strain evidence="1 2">GAS138</strain>
    </source>
</reference>
<organism evidence="1 2">
    <name type="scientific">Bradyrhizobium erythrophlei</name>
    <dbReference type="NCBI Taxonomy" id="1437360"/>
    <lineage>
        <taxon>Bacteria</taxon>
        <taxon>Pseudomonadati</taxon>
        <taxon>Pseudomonadota</taxon>
        <taxon>Alphaproteobacteria</taxon>
        <taxon>Hyphomicrobiales</taxon>
        <taxon>Nitrobacteraceae</taxon>
        <taxon>Bradyrhizobium</taxon>
    </lineage>
</organism>
<protein>
    <submittedName>
        <fullName evidence="1">Uncharacterized protein</fullName>
    </submittedName>
</protein>
<proteinExistence type="predicted"/>